<keyword evidence="6" id="KW-0479">Metal-binding</keyword>
<comment type="similarity">
    <text evidence="2">Belongs to the TsaE family.</text>
</comment>
<evidence type="ECO:0000256" key="7">
    <source>
        <dbReference type="ARBA" id="ARBA00022741"/>
    </source>
</evidence>
<dbReference type="Gene3D" id="3.40.50.300">
    <property type="entry name" value="P-loop containing nucleotide triphosphate hydrolases"/>
    <property type="match status" value="1"/>
</dbReference>
<dbReference type="NCBIfam" id="TIGR00150">
    <property type="entry name" value="T6A_YjeE"/>
    <property type="match status" value="1"/>
</dbReference>
<dbReference type="Pfam" id="PF02367">
    <property type="entry name" value="TsaE"/>
    <property type="match status" value="1"/>
</dbReference>
<dbReference type="InterPro" id="IPR027417">
    <property type="entry name" value="P-loop_NTPase"/>
</dbReference>
<evidence type="ECO:0000256" key="5">
    <source>
        <dbReference type="ARBA" id="ARBA00022694"/>
    </source>
</evidence>
<dbReference type="EMBL" id="JBHLWO010000001">
    <property type="protein sequence ID" value="MFC0317640.1"/>
    <property type="molecule type" value="Genomic_DNA"/>
</dbReference>
<keyword evidence="12" id="KW-1185">Reference proteome</keyword>
<dbReference type="Proteomes" id="UP001589774">
    <property type="component" value="Unassembled WGS sequence"/>
</dbReference>
<evidence type="ECO:0000313" key="12">
    <source>
        <dbReference type="Proteomes" id="UP001589774"/>
    </source>
</evidence>
<evidence type="ECO:0000256" key="3">
    <source>
        <dbReference type="ARBA" id="ARBA00019010"/>
    </source>
</evidence>
<evidence type="ECO:0000256" key="6">
    <source>
        <dbReference type="ARBA" id="ARBA00022723"/>
    </source>
</evidence>
<protein>
    <recommendedName>
        <fullName evidence="3">tRNA threonylcarbamoyladenosine biosynthesis protein TsaE</fullName>
    </recommendedName>
    <alternativeName>
        <fullName evidence="10">t(6)A37 threonylcarbamoyladenosine biosynthesis protein TsaE</fullName>
    </alternativeName>
</protein>
<evidence type="ECO:0000256" key="9">
    <source>
        <dbReference type="ARBA" id="ARBA00022842"/>
    </source>
</evidence>
<keyword evidence="7" id="KW-0547">Nucleotide-binding</keyword>
<evidence type="ECO:0000256" key="4">
    <source>
        <dbReference type="ARBA" id="ARBA00022490"/>
    </source>
</evidence>
<comment type="caution">
    <text evidence="11">The sequence shown here is derived from an EMBL/GenBank/DDBJ whole genome shotgun (WGS) entry which is preliminary data.</text>
</comment>
<dbReference type="SUPFAM" id="SSF52540">
    <property type="entry name" value="P-loop containing nucleoside triphosphate hydrolases"/>
    <property type="match status" value="1"/>
</dbReference>
<evidence type="ECO:0000256" key="1">
    <source>
        <dbReference type="ARBA" id="ARBA00004496"/>
    </source>
</evidence>
<evidence type="ECO:0000256" key="2">
    <source>
        <dbReference type="ARBA" id="ARBA00007599"/>
    </source>
</evidence>
<dbReference type="PANTHER" id="PTHR33540:SF2">
    <property type="entry name" value="TRNA THREONYLCARBAMOYLADENOSINE BIOSYNTHESIS PROTEIN TSAE"/>
    <property type="match status" value="1"/>
</dbReference>
<name>A0ABV6HFJ5_9SPHI</name>
<keyword evidence="9" id="KW-0460">Magnesium</keyword>
<sequence length="148" mass="16992">MILTVNDISELPDVAKKILLFVADDRVVLFFAPMGAGKTTLIKELCKQLQVTDQAASPTFSIVNEYHSPQGNVYHFDFYRLKEEQEALDLGYEEYFFSGNYCFIEWPEKIPNLLPEEVVSVTIELGEKNERKIRIQKGIPSSHLSELY</sequence>
<evidence type="ECO:0000256" key="8">
    <source>
        <dbReference type="ARBA" id="ARBA00022840"/>
    </source>
</evidence>
<accession>A0ABV6HFJ5</accession>
<dbReference type="PANTHER" id="PTHR33540">
    <property type="entry name" value="TRNA THREONYLCARBAMOYLADENOSINE BIOSYNTHESIS PROTEIN TSAE"/>
    <property type="match status" value="1"/>
</dbReference>
<keyword evidence="8" id="KW-0067">ATP-binding</keyword>
<proteinExistence type="inferred from homology"/>
<dbReference type="InterPro" id="IPR003442">
    <property type="entry name" value="T6A_TsaE"/>
</dbReference>
<reference evidence="11 12" key="1">
    <citation type="submission" date="2024-09" db="EMBL/GenBank/DDBJ databases">
        <authorList>
            <person name="Sun Q."/>
            <person name="Mori K."/>
        </authorList>
    </citation>
    <scope>NUCLEOTIDE SEQUENCE [LARGE SCALE GENOMIC DNA]</scope>
    <source>
        <strain evidence="11 12">CCM 7765</strain>
    </source>
</reference>
<keyword evidence="5" id="KW-0819">tRNA processing</keyword>
<gene>
    <name evidence="11" type="primary">tsaE</name>
    <name evidence="11" type="ORF">ACFFI0_04945</name>
</gene>
<comment type="subcellular location">
    <subcellularLocation>
        <location evidence="1">Cytoplasm</location>
    </subcellularLocation>
</comment>
<organism evidence="11 12">
    <name type="scientific">Olivibacter oleidegradans</name>
    <dbReference type="NCBI Taxonomy" id="760123"/>
    <lineage>
        <taxon>Bacteria</taxon>
        <taxon>Pseudomonadati</taxon>
        <taxon>Bacteroidota</taxon>
        <taxon>Sphingobacteriia</taxon>
        <taxon>Sphingobacteriales</taxon>
        <taxon>Sphingobacteriaceae</taxon>
        <taxon>Olivibacter</taxon>
    </lineage>
</organism>
<evidence type="ECO:0000256" key="10">
    <source>
        <dbReference type="ARBA" id="ARBA00032441"/>
    </source>
</evidence>
<keyword evidence="4" id="KW-0963">Cytoplasm</keyword>
<dbReference type="RefSeq" id="WP_013664826.1">
    <property type="nucleotide sequence ID" value="NZ_JBHLWO010000001.1"/>
</dbReference>
<evidence type="ECO:0000313" key="11">
    <source>
        <dbReference type="EMBL" id="MFC0317640.1"/>
    </source>
</evidence>